<reference evidence="4" key="1">
    <citation type="journal article" date="2014" name="Int. J. Syst. Evol. Microbiol.">
        <title>Complete genome sequence of Corynebacterium casei LMG S-19264T (=DSM 44701T), isolated from a smear-ripened cheese.</title>
        <authorList>
            <consortium name="US DOE Joint Genome Institute (JGI-PGF)"/>
            <person name="Walter F."/>
            <person name="Albersmeier A."/>
            <person name="Kalinowski J."/>
            <person name="Ruckert C."/>
        </authorList>
    </citation>
    <scope>NUCLEOTIDE SEQUENCE</scope>
    <source>
        <strain evidence="4">CGMCC 1.14984</strain>
    </source>
</reference>
<evidence type="ECO:0000313" key="4">
    <source>
        <dbReference type="EMBL" id="GGH94094.1"/>
    </source>
</evidence>
<evidence type="ECO:0000313" key="5">
    <source>
        <dbReference type="EMBL" id="NHK27011.1"/>
    </source>
</evidence>
<keyword evidence="1" id="KW-0472">Membrane</keyword>
<sequence>MAEIFFSPATTPFAVAIVLMLIIAMVEIVGALMGTSASAALDSMLPDIDVDMDVDFDGDVGGPLDADAPAVPDAPGAGPLSQLLGWLCVGKVPVLVLLIIFLTAFGLAGFVIQGLQMALLGMAIPSFLAAIPAFFAAMPVTRYAGLGFAMMIPKEQTEAVSQKLFIGKVATIVRGIAAKGSPAEAKLKDSFGQSHYILVEPDLDGETFSQADEIVIVRQSGSIYQAIRNTSAAMSDRE</sequence>
<evidence type="ECO:0000313" key="7">
    <source>
        <dbReference type="Proteomes" id="UP000818603"/>
    </source>
</evidence>
<dbReference type="InterPro" id="IPR010840">
    <property type="entry name" value="YqiJ_OB"/>
</dbReference>
<keyword evidence="1" id="KW-0812">Transmembrane</keyword>
<reference evidence="5 7" key="2">
    <citation type="submission" date="2020-02" db="EMBL/GenBank/DDBJ databases">
        <title>Genome sequence of Parvularcula flava strain NH6-79.</title>
        <authorList>
            <person name="Abdul Karim M.H."/>
            <person name="Lam M.Q."/>
            <person name="Chen S.J."/>
            <person name="Yahya A."/>
            <person name="Shahir S."/>
            <person name="Shamsir M.S."/>
            <person name="Chong C.S."/>
        </authorList>
    </citation>
    <scope>NUCLEOTIDE SEQUENCE [LARGE SCALE GENOMIC DNA]</scope>
    <source>
        <strain evidence="5 7">NH6-79</strain>
    </source>
</reference>
<dbReference type="EMBL" id="BMGZ01000001">
    <property type="protein sequence ID" value="GGH94094.1"/>
    <property type="molecule type" value="Genomic_DNA"/>
</dbReference>
<accession>A0A8J3A1Y7</accession>
<keyword evidence="7" id="KW-1185">Reference proteome</keyword>
<protein>
    <submittedName>
        <fullName evidence="5">YqiJ family protein</fullName>
    </submittedName>
</protein>
<dbReference type="InterPro" id="IPR048376">
    <property type="entry name" value="YqiJ_N"/>
</dbReference>
<dbReference type="Pfam" id="PF07290">
    <property type="entry name" value="YqiJ_OB"/>
    <property type="match status" value="1"/>
</dbReference>
<organism evidence="4 6">
    <name type="scientific">Aquisalinus luteolus</name>
    <dbReference type="NCBI Taxonomy" id="1566827"/>
    <lineage>
        <taxon>Bacteria</taxon>
        <taxon>Pseudomonadati</taxon>
        <taxon>Pseudomonadota</taxon>
        <taxon>Alphaproteobacteria</taxon>
        <taxon>Parvularculales</taxon>
        <taxon>Parvularculaceae</taxon>
        <taxon>Aquisalinus</taxon>
    </lineage>
</organism>
<feature type="domain" description="Inner membrane protein YqiJ OB-fold" evidence="2">
    <location>
        <begin position="165"/>
        <end position="227"/>
    </location>
</feature>
<evidence type="ECO:0000259" key="2">
    <source>
        <dbReference type="Pfam" id="PF07290"/>
    </source>
</evidence>
<feature type="transmembrane region" description="Helical" evidence="1">
    <location>
        <begin position="118"/>
        <end position="141"/>
    </location>
</feature>
<feature type="domain" description="Inner membrane protein YqiJ N-terminal" evidence="3">
    <location>
        <begin position="11"/>
        <end position="142"/>
    </location>
</feature>
<evidence type="ECO:0000256" key="1">
    <source>
        <dbReference type="SAM" id="Phobius"/>
    </source>
</evidence>
<dbReference type="Proteomes" id="UP000818603">
    <property type="component" value="Unassembled WGS sequence"/>
</dbReference>
<name>A0A8J3A1Y7_9PROT</name>
<comment type="caution">
    <text evidence="4">The sequence shown here is derived from an EMBL/GenBank/DDBJ whole genome shotgun (WGS) entry which is preliminary data.</text>
</comment>
<dbReference type="Pfam" id="PF21001">
    <property type="entry name" value="YqiJ_N"/>
    <property type="match status" value="1"/>
</dbReference>
<feature type="transmembrane region" description="Helical" evidence="1">
    <location>
        <begin position="92"/>
        <end position="112"/>
    </location>
</feature>
<dbReference type="EMBL" id="VCJR02000001">
    <property type="protein sequence ID" value="NHK27011.1"/>
    <property type="molecule type" value="Genomic_DNA"/>
</dbReference>
<dbReference type="RefSeq" id="WP_155137556.1">
    <property type="nucleotide sequence ID" value="NZ_BMGZ01000001.1"/>
</dbReference>
<evidence type="ECO:0000259" key="3">
    <source>
        <dbReference type="Pfam" id="PF21001"/>
    </source>
</evidence>
<keyword evidence="1" id="KW-1133">Transmembrane helix</keyword>
<dbReference type="Proteomes" id="UP000621856">
    <property type="component" value="Unassembled WGS sequence"/>
</dbReference>
<feature type="transmembrane region" description="Helical" evidence="1">
    <location>
        <begin position="12"/>
        <end position="34"/>
    </location>
</feature>
<gene>
    <name evidence="5" type="ORF">FF098_003720</name>
    <name evidence="4" type="ORF">GCM10011355_07470</name>
</gene>
<proteinExistence type="predicted"/>
<reference evidence="4" key="3">
    <citation type="submission" date="2020-09" db="EMBL/GenBank/DDBJ databases">
        <authorList>
            <person name="Sun Q."/>
            <person name="Zhou Y."/>
        </authorList>
    </citation>
    <scope>NUCLEOTIDE SEQUENCE</scope>
    <source>
        <strain evidence="4">CGMCC 1.14984</strain>
    </source>
</reference>
<evidence type="ECO:0000313" key="6">
    <source>
        <dbReference type="Proteomes" id="UP000621856"/>
    </source>
</evidence>
<dbReference type="AlphaFoldDB" id="A0A8J3A1Y7"/>